<evidence type="ECO:0000259" key="6">
    <source>
        <dbReference type="PROSITE" id="PS51387"/>
    </source>
</evidence>
<evidence type="ECO:0000256" key="4">
    <source>
        <dbReference type="ARBA" id="ARBA00023002"/>
    </source>
</evidence>
<feature type="signal peptide" evidence="5">
    <location>
        <begin position="1"/>
        <end position="18"/>
    </location>
</feature>
<dbReference type="Gene3D" id="3.30.465.10">
    <property type="match status" value="1"/>
</dbReference>
<dbReference type="GO" id="GO:0071949">
    <property type="term" value="F:FAD binding"/>
    <property type="evidence" value="ECO:0007669"/>
    <property type="project" value="InterPro"/>
</dbReference>
<dbReference type="EMBL" id="SDAQ01000024">
    <property type="protein sequence ID" value="KAI3554297.1"/>
    <property type="molecule type" value="Genomic_DNA"/>
</dbReference>
<dbReference type="InterPro" id="IPR050416">
    <property type="entry name" value="FAD-linked_Oxidoreductase"/>
</dbReference>
<evidence type="ECO:0000256" key="1">
    <source>
        <dbReference type="ARBA" id="ARBA00005466"/>
    </source>
</evidence>
<organism evidence="7 8">
    <name type="scientific">Colletotrichum abscissum</name>
    <dbReference type="NCBI Taxonomy" id="1671311"/>
    <lineage>
        <taxon>Eukaryota</taxon>
        <taxon>Fungi</taxon>
        <taxon>Dikarya</taxon>
        <taxon>Ascomycota</taxon>
        <taxon>Pezizomycotina</taxon>
        <taxon>Sordariomycetes</taxon>
        <taxon>Hypocreomycetidae</taxon>
        <taxon>Glomerellales</taxon>
        <taxon>Glomerellaceae</taxon>
        <taxon>Colletotrichum</taxon>
        <taxon>Colletotrichum acutatum species complex</taxon>
    </lineage>
</organism>
<dbReference type="OrthoDB" id="2151789at2759"/>
<evidence type="ECO:0000256" key="2">
    <source>
        <dbReference type="ARBA" id="ARBA00022630"/>
    </source>
</evidence>
<dbReference type="PANTHER" id="PTHR42973:SF53">
    <property type="entry name" value="FAD-BINDING PCMH-TYPE DOMAIN-CONTAINING PROTEIN-RELATED"/>
    <property type="match status" value="1"/>
</dbReference>
<keyword evidence="4" id="KW-0560">Oxidoreductase</keyword>
<proteinExistence type="inferred from homology"/>
<name>A0A9Q0B765_9PEZI</name>
<feature type="chain" id="PRO_5040209205" evidence="5">
    <location>
        <begin position="19"/>
        <end position="515"/>
    </location>
</feature>
<keyword evidence="5" id="KW-0732">Signal</keyword>
<reference evidence="7" key="1">
    <citation type="submission" date="2019-01" db="EMBL/GenBank/DDBJ databases">
        <title>Colletotrichum abscissum LGMF1257.</title>
        <authorList>
            <person name="Baroncelli R."/>
        </authorList>
    </citation>
    <scope>NUCLEOTIDE SEQUENCE</scope>
    <source>
        <strain evidence="7">Ca142</strain>
    </source>
</reference>
<dbReference type="PANTHER" id="PTHR42973">
    <property type="entry name" value="BINDING OXIDOREDUCTASE, PUTATIVE (AFU_ORTHOLOGUE AFUA_1G17690)-RELATED"/>
    <property type="match status" value="1"/>
</dbReference>
<comment type="caution">
    <text evidence="7">The sequence shown here is derived from an EMBL/GenBank/DDBJ whole genome shotgun (WGS) entry which is preliminary data.</text>
</comment>
<dbReference type="InterPro" id="IPR006094">
    <property type="entry name" value="Oxid_FAD_bind_N"/>
</dbReference>
<evidence type="ECO:0000256" key="5">
    <source>
        <dbReference type="SAM" id="SignalP"/>
    </source>
</evidence>
<dbReference type="InterPro" id="IPR016169">
    <property type="entry name" value="FAD-bd_PCMH_sub2"/>
</dbReference>
<dbReference type="InterPro" id="IPR036318">
    <property type="entry name" value="FAD-bd_PCMH-like_sf"/>
</dbReference>
<keyword evidence="3" id="KW-0274">FAD</keyword>
<dbReference type="Proteomes" id="UP001056436">
    <property type="component" value="Unassembled WGS sequence"/>
</dbReference>
<feature type="domain" description="FAD-binding PCMH-type" evidence="6">
    <location>
        <begin position="67"/>
        <end position="239"/>
    </location>
</feature>
<accession>A0A9Q0B765</accession>
<dbReference type="AlphaFoldDB" id="A0A9Q0B765"/>
<dbReference type="GO" id="GO:0016491">
    <property type="term" value="F:oxidoreductase activity"/>
    <property type="evidence" value="ECO:0007669"/>
    <property type="project" value="UniProtKB-KW"/>
</dbReference>
<sequence>MLLSLFLPFLADVGTVTAQSASTQDVCNTLSKLYSDSTILPGTSRYDFENTYMNHFNSETDSWTSTAWLGPACVFAPSSAEDVSIAVKLFTKANVPFAVRAGGGMTVDNAANIGPEGILISSTNMIMMDINDDHSLVSVGPGIRWPQFYAYLDNFNRTVDGIRLGNVGVVGLLLGGGIGFFSYEHGSVSTEVQAFQCVLANGNIVEASLTENSDLFWALRGGGNNFCIVTRADLRTLNVSAIDIGSVSYGTESQTEYLKSMVDFAHYADFDPKTAVEGQIRWSPSTNPQKTFDAFIFHSGEDLQAGPQNFTASGLINLTAPVLPVTGGEVVRQTMGTWSNAVDYASDAGRRQLWHSVSIPADADLFNIFVDSYFNGIAELDNIPGFFTALAIMPITKSLLEKSEDNGGNPLVTPGQEYQPQMWLVESASWPDAEDDKTVFDAHQKANEDIKKNIRAAGSDLLPFVFLSAAQKTQSNDVFPGYGEGNWQKMKEIRAKYDPNLVFTKLVPGGAKVES</sequence>
<dbReference type="SUPFAM" id="SSF56176">
    <property type="entry name" value="FAD-binding/transporter-associated domain-like"/>
    <property type="match status" value="1"/>
</dbReference>
<evidence type="ECO:0000313" key="8">
    <source>
        <dbReference type="Proteomes" id="UP001056436"/>
    </source>
</evidence>
<dbReference type="InterPro" id="IPR016166">
    <property type="entry name" value="FAD-bd_PCMH"/>
</dbReference>
<gene>
    <name evidence="7" type="ORF">CABS02_05428</name>
</gene>
<dbReference type="Pfam" id="PF01565">
    <property type="entry name" value="FAD_binding_4"/>
    <property type="match status" value="1"/>
</dbReference>
<keyword evidence="8" id="KW-1185">Reference proteome</keyword>
<dbReference type="PROSITE" id="PS51387">
    <property type="entry name" value="FAD_PCMH"/>
    <property type="match status" value="1"/>
</dbReference>
<comment type="similarity">
    <text evidence="1">Belongs to the oxygen-dependent FAD-linked oxidoreductase family.</text>
</comment>
<evidence type="ECO:0000313" key="7">
    <source>
        <dbReference type="EMBL" id="KAI3554297.1"/>
    </source>
</evidence>
<evidence type="ECO:0000256" key="3">
    <source>
        <dbReference type="ARBA" id="ARBA00022827"/>
    </source>
</evidence>
<keyword evidence="2" id="KW-0285">Flavoprotein</keyword>
<protein>
    <submittedName>
        <fullName evidence="7">FAD binding domain-containing protein</fullName>
    </submittedName>
</protein>